<gene>
    <name evidence="2" type="ORF">QFW80_01270</name>
</gene>
<evidence type="ECO:0000313" key="3">
    <source>
        <dbReference type="Proteomes" id="UP001156831"/>
    </source>
</evidence>
<keyword evidence="1" id="KW-0812">Transmembrane</keyword>
<dbReference type="RefSeq" id="WP_280599161.1">
    <property type="nucleotide sequence ID" value="NZ_JARXRN010000016.1"/>
</dbReference>
<dbReference type="EMBL" id="JARXRN010000016">
    <property type="protein sequence ID" value="MDH5829149.1"/>
    <property type="molecule type" value="Genomic_DNA"/>
</dbReference>
<dbReference type="Proteomes" id="UP001156831">
    <property type="component" value="Unassembled WGS sequence"/>
</dbReference>
<protein>
    <submittedName>
        <fullName evidence="2">Uncharacterized protein</fullName>
    </submittedName>
</protein>
<sequence length="127" mass="13608">MNITIGLLGVFFLAFVSFSSRVPNEARMAAAPVLMALVTTSFLVVSSVLALLGKRGWDRLMLAAALVHYGGVFAQNAYLLVQAQELIVPTQKIVANVVRSGIEIAINMWAVLSAKTRVFFRGATAAP</sequence>
<name>A0ABT6JEP2_9GAMM</name>
<organism evidence="2 3">
    <name type="scientific">Luteimonas rhizosphaericola</name>
    <dbReference type="NCBI Taxonomy" id="3042024"/>
    <lineage>
        <taxon>Bacteria</taxon>
        <taxon>Pseudomonadati</taxon>
        <taxon>Pseudomonadota</taxon>
        <taxon>Gammaproteobacteria</taxon>
        <taxon>Lysobacterales</taxon>
        <taxon>Lysobacteraceae</taxon>
        <taxon>Luteimonas</taxon>
    </lineage>
</organism>
<comment type="caution">
    <text evidence="2">The sequence shown here is derived from an EMBL/GenBank/DDBJ whole genome shotgun (WGS) entry which is preliminary data.</text>
</comment>
<feature type="transmembrane region" description="Helical" evidence="1">
    <location>
        <begin position="29"/>
        <end position="53"/>
    </location>
</feature>
<accession>A0ABT6JEP2</accession>
<keyword evidence="1" id="KW-0472">Membrane</keyword>
<proteinExistence type="predicted"/>
<keyword evidence="3" id="KW-1185">Reference proteome</keyword>
<evidence type="ECO:0000256" key="1">
    <source>
        <dbReference type="SAM" id="Phobius"/>
    </source>
</evidence>
<keyword evidence="1" id="KW-1133">Transmembrane helix</keyword>
<evidence type="ECO:0000313" key="2">
    <source>
        <dbReference type="EMBL" id="MDH5829149.1"/>
    </source>
</evidence>
<reference evidence="2 3" key="1">
    <citation type="submission" date="2023-04" db="EMBL/GenBank/DDBJ databases">
        <title>Luteimonas sp. M1R5S18.</title>
        <authorList>
            <person name="Sun J.-Q."/>
        </authorList>
    </citation>
    <scope>NUCLEOTIDE SEQUENCE [LARGE SCALE GENOMIC DNA]</scope>
    <source>
        <strain evidence="2 3">M1R5S18</strain>
    </source>
</reference>